<dbReference type="SUPFAM" id="SSF46785">
    <property type="entry name" value="Winged helix' DNA-binding domain"/>
    <property type="match status" value="1"/>
</dbReference>
<evidence type="ECO:0000313" key="2">
    <source>
        <dbReference type="Proteomes" id="UP000093695"/>
    </source>
</evidence>
<dbReference type="Gene3D" id="1.10.10.10">
    <property type="entry name" value="Winged helix-like DNA-binding domain superfamily/Winged helix DNA-binding domain"/>
    <property type="match status" value="1"/>
</dbReference>
<dbReference type="AlphaFoldDB" id="A0A193C288"/>
<dbReference type="InterPro" id="IPR036390">
    <property type="entry name" value="WH_DNA-bd_sf"/>
</dbReference>
<dbReference type="InterPro" id="IPR036388">
    <property type="entry name" value="WH-like_DNA-bd_sf"/>
</dbReference>
<dbReference type="RefSeq" id="WP_065912972.1">
    <property type="nucleotide sequence ID" value="NZ_CP016174.1"/>
</dbReference>
<organism evidence="1 2">
    <name type="scientific">Amycolatopsis orientalis</name>
    <name type="common">Nocardia orientalis</name>
    <dbReference type="NCBI Taxonomy" id="31958"/>
    <lineage>
        <taxon>Bacteria</taxon>
        <taxon>Bacillati</taxon>
        <taxon>Actinomycetota</taxon>
        <taxon>Actinomycetes</taxon>
        <taxon>Pseudonocardiales</taxon>
        <taxon>Pseudonocardiaceae</taxon>
        <taxon>Amycolatopsis</taxon>
    </lineage>
</organism>
<sequence length="74" mass="8339">MSRLTAVLLAGGAEARFYARDLRRAASVSHRRLAEMLDVLGNRGWIAHEFDKSAAEGRPYYMLTDTGRRELTGR</sequence>
<protein>
    <submittedName>
        <fullName evidence="1">Uncharacterized protein</fullName>
    </submittedName>
</protein>
<dbReference type="EMBL" id="CP016174">
    <property type="protein sequence ID" value="ANN18592.1"/>
    <property type="molecule type" value="Genomic_DNA"/>
</dbReference>
<name>A0A193C288_AMYOR</name>
<proteinExistence type="predicted"/>
<accession>A0A193C288</accession>
<evidence type="ECO:0000313" key="1">
    <source>
        <dbReference type="EMBL" id="ANN18592.1"/>
    </source>
</evidence>
<dbReference type="KEGG" id="aori:SD37_25160"/>
<keyword evidence="2" id="KW-1185">Reference proteome</keyword>
<dbReference type="Proteomes" id="UP000093695">
    <property type="component" value="Chromosome"/>
</dbReference>
<reference evidence="1 2" key="1">
    <citation type="journal article" date="2015" name="Genome Announc.">
        <title>Draft Genome Sequence of Norvancomycin-Producing Strain Amycolatopsis orientalis CPCC200066.</title>
        <authorList>
            <person name="Lei X."/>
            <person name="Yuan F."/>
            <person name="Shi Y."/>
            <person name="Li X."/>
            <person name="Wang L."/>
            <person name="Hong B."/>
        </authorList>
    </citation>
    <scope>NUCLEOTIDE SEQUENCE [LARGE SCALE GENOMIC DNA]</scope>
    <source>
        <strain evidence="1 2">B-37</strain>
    </source>
</reference>
<gene>
    <name evidence="1" type="ORF">SD37_25160</name>
</gene>